<accession>A0A1D9PZ96</accession>
<dbReference type="AlphaFoldDB" id="A0A1D9PZ96"/>
<sequence>MLDCAANDQVQPAYRGTTTSRCLSCKLLSHDKKGGGDSLWEGKYLKCIPSAGAFVVGVAFFGKGCRAYSEGFTT</sequence>
<dbReference type="Proteomes" id="UP000177798">
    <property type="component" value="Chromosome 3"/>
</dbReference>
<gene>
    <name evidence="1" type="ORF">sscle_03g026520</name>
</gene>
<dbReference type="KEGG" id="ssl:SS1G_00510"/>
<dbReference type="EMBL" id="CP017816">
    <property type="protein sequence ID" value="APA07882.1"/>
    <property type="molecule type" value="Genomic_DNA"/>
</dbReference>
<dbReference type="RefSeq" id="XP_001598421.1">
    <property type="nucleotide sequence ID" value="XM_001598371.1"/>
</dbReference>
<dbReference type="VEuPathDB" id="FungiDB:sscle_03g026520"/>
<evidence type="ECO:0000313" key="2">
    <source>
        <dbReference type="Proteomes" id="UP000177798"/>
    </source>
</evidence>
<protein>
    <submittedName>
        <fullName evidence="1">Uncharacterized protein</fullName>
    </submittedName>
</protein>
<reference evidence="2" key="1">
    <citation type="journal article" date="2017" name="Genome Biol. Evol.">
        <title>The complete genome sequence of the phytopathogenic fungus Sclerotinia sclerotiorum reveals insights into the genome architecture of broad host range pathogens.</title>
        <authorList>
            <person name="Derbyshire M."/>
            <person name="Denton-Giles M."/>
            <person name="Hegedus D."/>
            <person name="Seifbarghy S."/>
            <person name="Rollins J."/>
            <person name="van Kan J."/>
            <person name="Seidl M.F."/>
            <person name="Faino L."/>
            <person name="Mbengue M."/>
            <person name="Navaud O."/>
            <person name="Raffaele S."/>
            <person name="Hammond-Kosack K."/>
            <person name="Heard S."/>
            <person name="Oliver R."/>
        </authorList>
    </citation>
    <scope>NUCLEOTIDE SEQUENCE [LARGE SCALE GENOMIC DNA]</scope>
    <source>
        <strain evidence="2">ATCC 18683 / 1980 / Ss-1</strain>
    </source>
</reference>
<organism evidence="1 2">
    <name type="scientific">Sclerotinia sclerotiorum (strain ATCC 18683 / 1980 / Ss-1)</name>
    <name type="common">White mold</name>
    <name type="synonym">Whetzelinia sclerotiorum</name>
    <dbReference type="NCBI Taxonomy" id="665079"/>
    <lineage>
        <taxon>Eukaryota</taxon>
        <taxon>Fungi</taxon>
        <taxon>Dikarya</taxon>
        <taxon>Ascomycota</taxon>
        <taxon>Pezizomycotina</taxon>
        <taxon>Leotiomycetes</taxon>
        <taxon>Helotiales</taxon>
        <taxon>Sclerotiniaceae</taxon>
        <taxon>Sclerotinia</taxon>
    </lineage>
</organism>
<evidence type="ECO:0000313" key="1">
    <source>
        <dbReference type="EMBL" id="APA07882.1"/>
    </source>
</evidence>
<proteinExistence type="predicted"/>
<name>A0A1D9PZ96_SCLS1</name>